<dbReference type="Pfam" id="PF04926">
    <property type="entry name" value="PAP_RNA-bind"/>
    <property type="match status" value="1"/>
</dbReference>
<evidence type="ECO:0000256" key="3">
    <source>
        <dbReference type="ARBA" id="ARBA00004123"/>
    </source>
</evidence>
<keyword evidence="10" id="KW-0067">ATP-binding</keyword>
<comment type="cofactor">
    <cofactor evidence="1">
        <name>Mn(2+)</name>
        <dbReference type="ChEBI" id="CHEBI:29035"/>
    </cofactor>
</comment>
<comment type="caution">
    <text evidence="17">The sequence shown here is derived from an EMBL/GenBank/DDBJ whole genome shotgun (WGS) entry which is preliminary data.</text>
</comment>
<dbReference type="CDD" id="cd05402">
    <property type="entry name" value="NT_PAP_TUTase"/>
    <property type="match status" value="1"/>
</dbReference>
<dbReference type="SUPFAM" id="SSF81631">
    <property type="entry name" value="PAP/OAS1 substrate-binding domain"/>
    <property type="match status" value="1"/>
</dbReference>
<dbReference type="Pfam" id="PF20750">
    <property type="entry name" value="PAP_NTPase"/>
    <property type="match status" value="1"/>
</dbReference>
<evidence type="ECO:0000256" key="5">
    <source>
        <dbReference type="ARBA" id="ARBA00012388"/>
    </source>
</evidence>
<dbReference type="InterPro" id="IPR012349">
    <property type="entry name" value="Split_barrel_FMN-bd"/>
</dbReference>
<dbReference type="EMBL" id="JAACFV010000003">
    <property type="protein sequence ID" value="KAF7513917.1"/>
    <property type="molecule type" value="Genomic_DNA"/>
</dbReference>
<evidence type="ECO:0000313" key="17">
    <source>
        <dbReference type="EMBL" id="KAF7513917.1"/>
    </source>
</evidence>
<dbReference type="InterPro" id="IPR007010">
    <property type="entry name" value="PolA_pol_RNA-bd_dom"/>
</dbReference>
<dbReference type="GO" id="GO:0006397">
    <property type="term" value="P:mRNA processing"/>
    <property type="evidence" value="ECO:0007669"/>
    <property type="project" value="UniProtKB-KW"/>
</dbReference>
<dbReference type="OrthoDB" id="10250990at2759"/>
<gene>
    <name evidence="17" type="ORF">GJ744_006531</name>
</gene>
<dbReference type="SUPFAM" id="SSF81301">
    <property type="entry name" value="Nucleotidyltransferase"/>
    <property type="match status" value="1"/>
</dbReference>
<evidence type="ECO:0000256" key="14">
    <source>
        <dbReference type="ARBA" id="ARBA00023242"/>
    </source>
</evidence>
<dbReference type="FunFam" id="1.10.1410.10:FF:000001">
    <property type="entry name" value="Putative poly(A) polymerase gamma"/>
    <property type="match status" value="1"/>
</dbReference>
<evidence type="ECO:0000256" key="12">
    <source>
        <dbReference type="ARBA" id="ARBA00022884"/>
    </source>
</evidence>
<dbReference type="InterPro" id="IPR002563">
    <property type="entry name" value="Flavin_Rdtase-like_dom"/>
</dbReference>
<dbReference type="FunFam" id="3.30.70.590:FF:000003">
    <property type="entry name" value="Poly(A) polymerase"/>
    <property type="match status" value="1"/>
</dbReference>
<dbReference type="Pfam" id="PF01613">
    <property type="entry name" value="Flavin_Reduct"/>
    <property type="match status" value="1"/>
</dbReference>
<evidence type="ECO:0000256" key="1">
    <source>
        <dbReference type="ARBA" id="ARBA00001936"/>
    </source>
</evidence>
<evidence type="ECO:0000313" key="18">
    <source>
        <dbReference type="Proteomes" id="UP000606974"/>
    </source>
</evidence>
<keyword evidence="6" id="KW-0507">mRNA processing</keyword>
<organism evidence="17 18">
    <name type="scientific">Endocarpon pusillum</name>
    <dbReference type="NCBI Taxonomy" id="364733"/>
    <lineage>
        <taxon>Eukaryota</taxon>
        <taxon>Fungi</taxon>
        <taxon>Dikarya</taxon>
        <taxon>Ascomycota</taxon>
        <taxon>Pezizomycotina</taxon>
        <taxon>Eurotiomycetes</taxon>
        <taxon>Chaetothyriomycetidae</taxon>
        <taxon>Verrucariales</taxon>
        <taxon>Verrucariaceae</taxon>
        <taxon>Endocarpon</taxon>
    </lineage>
</organism>
<dbReference type="Gene3D" id="3.30.70.590">
    <property type="entry name" value="Poly(A) polymerase predicted RNA binding domain"/>
    <property type="match status" value="1"/>
</dbReference>
<dbReference type="GO" id="GO:0046872">
    <property type="term" value="F:metal ion binding"/>
    <property type="evidence" value="ECO:0007669"/>
    <property type="project" value="UniProtKB-KW"/>
</dbReference>
<dbReference type="FunFam" id="3.30.460.10:FF:000002">
    <property type="entry name" value="Poly(A) polymerase alpha, putative"/>
    <property type="match status" value="1"/>
</dbReference>
<evidence type="ECO:0000256" key="15">
    <source>
        <dbReference type="SAM" id="MobiDB-lite"/>
    </source>
</evidence>
<dbReference type="InterPro" id="IPR043519">
    <property type="entry name" value="NT_sf"/>
</dbReference>
<dbReference type="Pfam" id="PF04928">
    <property type="entry name" value="PAP_central"/>
    <property type="match status" value="1"/>
</dbReference>
<evidence type="ECO:0000256" key="9">
    <source>
        <dbReference type="ARBA" id="ARBA00022741"/>
    </source>
</evidence>
<comment type="subcellular location">
    <subcellularLocation>
        <location evidence="3">Nucleus</location>
    </subcellularLocation>
</comment>
<name>A0A8H7AT92_9EURO</name>
<comment type="similarity">
    <text evidence="4">Belongs to the poly(A) polymerase family.</text>
</comment>
<dbReference type="EC" id="2.7.7.19" evidence="5"/>
<dbReference type="Proteomes" id="UP000606974">
    <property type="component" value="Unassembled WGS sequence"/>
</dbReference>
<feature type="region of interest" description="Disordered" evidence="15">
    <location>
        <begin position="830"/>
        <end position="891"/>
    </location>
</feature>
<dbReference type="Gene3D" id="3.30.460.10">
    <property type="entry name" value="Beta Polymerase, domain 2"/>
    <property type="match status" value="1"/>
</dbReference>
<keyword evidence="12" id="KW-0694">RNA-binding</keyword>
<evidence type="ECO:0000256" key="6">
    <source>
        <dbReference type="ARBA" id="ARBA00022664"/>
    </source>
</evidence>
<dbReference type="GO" id="GO:0005634">
    <property type="term" value="C:nucleus"/>
    <property type="evidence" value="ECO:0007669"/>
    <property type="project" value="UniProtKB-SubCell"/>
</dbReference>
<reference evidence="17" key="1">
    <citation type="submission" date="2020-02" db="EMBL/GenBank/DDBJ databases">
        <authorList>
            <person name="Palmer J.M."/>
        </authorList>
    </citation>
    <scope>NUCLEOTIDE SEQUENCE</scope>
    <source>
        <strain evidence="17">EPUS1.4</strain>
        <tissue evidence="17">Thallus</tissue>
    </source>
</reference>
<evidence type="ECO:0000256" key="13">
    <source>
        <dbReference type="ARBA" id="ARBA00023211"/>
    </source>
</evidence>
<evidence type="ECO:0000256" key="2">
    <source>
        <dbReference type="ARBA" id="ARBA00001946"/>
    </source>
</evidence>
<dbReference type="Gene3D" id="1.10.1410.10">
    <property type="match status" value="1"/>
</dbReference>
<keyword evidence="13" id="KW-0464">Manganese</keyword>
<dbReference type="PANTHER" id="PTHR10682">
    <property type="entry name" value="POLY A POLYMERASE"/>
    <property type="match status" value="1"/>
</dbReference>
<dbReference type="Gene3D" id="2.30.110.10">
    <property type="entry name" value="Electron Transport, Fmn-binding Protein, Chain A"/>
    <property type="match status" value="1"/>
</dbReference>
<dbReference type="SUPFAM" id="SSF50475">
    <property type="entry name" value="FMN-binding split barrel"/>
    <property type="match status" value="1"/>
</dbReference>
<feature type="compositionally biased region" description="Basic and acidic residues" evidence="15">
    <location>
        <begin position="57"/>
        <end position="78"/>
    </location>
</feature>
<feature type="compositionally biased region" description="Polar residues" evidence="15">
    <location>
        <begin position="851"/>
        <end position="869"/>
    </location>
</feature>
<dbReference type="InterPro" id="IPR048840">
    <property type="entry name" value="PolA_pol_NTPase"/>
</dbReference>
<evidence type="ECO:0000256" key="8">
    <source>
        <dbReference type="ARBA" id="ARBA00022723"/>
    </source>
</evidence>
<dbReference type="AlphaFoldDB" id="A0A8H7AT92"/>
<dbReference type="InterPro" id="IPR007012">
    <property type="entry name" value="PolA_pol_cen_dom"/>
</dbReference>
<comment type="cofactor">
    <cofactor evidence="2">
        <name>Mg(2+)</name>
        <dbReference type="ChEBI" id="CHEBI:18420"/>
    </cofactor>
</comment>
<feature type="compositionally biased region" description="Low complexity" evidence="15">
    <location>
        <begin position="877"/>
        <end position="891"/>
    </location>
</feature>
<keyword evidence="8" id="KW-0479">Metal-binding</keyword>
<sequence>MRLAATFGFGPNVSSVRYQSLKANTRLVSLSRESSTSSPNPLHLPNRLLSTTSTHKMRQEQGKADAESSIKRNPHPDFAKVQASRPDYERKDFEFSKTVEPNWTYGSGGNDGGASLEKNHIDIDPYAEGRQAAQNYKLLISGIVPRPIGFLSTRSRDGESTNLSPFSYTQVVSHDPPLFTVGFSGGMDRAKDSLRNLVESQECTINIVSEHFIEAANATSIDAPYGVSEWALTGLHPAPCKDVKCSRVKESVFSVEGKLVETREFESRATPGKKTGVMAIVEGVRFWVREDAVDETRSLIDPNVLRPMARLGGITYARVSDGLEIPRPIFAQEKKAGKQATLQLLYKVTVEFVKEVCRKKGFSEASIAQFGGKIFPYGSYRLGVYGPGSDIDTLVVAPRQVKREDFFEMFPTILKRMVPAKDIGDMTAVPDSFVPIIKMELCGIDIDLIFARIPTLNAVPLHLDLRDTKLLEGMDQAEIKSVNGTRVTDEILGLVPQPKTFRTALRAIKLWAQRRAIYANILGFPGGVAWAMLVARVCQLYPTATGSTIIQKFFFIIGQWSWPSPIMLKAIETGKEKTWNPQIYSGDKKNLMPVITPAYPSMCATFNISKSGKTIILKELKRGEGIVKRIVEGKSPWSALFDRHTFFTQDHRYYLNVISSSNNKDAALAWSGLVESKVRILVMKLEEQADMIELARPFIKGYERVHKVKSDAEADEVKKGSVKHQVLETKTTDETHEPSRVVAAETGTLVGNAKDAHAETNGNNEVQTIYTTTFYVGIELTAAATKNLDISSAIGFFKNTCTSWQNWQENLHEVNVVPIKCYDLPDDVFDKEKGDVKPTKPKKKTPLSKKAVNSTVQKRSFSDIETSSGAPPAKRVASSNGTNGTSTATPA</sequence>
<evidence type="ECO:0000256" key="10">
    <source>
        <dbReference type="ARBA" id="ARBA00022840"/>
    </source>
</evidence>
<keyword evidence="18" id="KW-1185">Reference proteome</keyword>
<dbReference type="GO" id="GO:0003723">
    <property type="term" value="F:RNA binding"/>
    <property type="evidence" value="ECO:0007669"/>
    <property type="project" value="UniProtKB-KW"/>
</dbReference>
<keyword evidence="14" id="KW-0539">Nucleus</keyword>
<accession>A0A8H7AT92</accession>
<dbReference type="SUPFAM" id="SSF55003">
    <property type="entry name" value="PAP/Archaeal CCA-adding enzyme, C-terminal domain"/>
    <property type="match status" value="1"/>
</dbReference>
<feature type="domain" description="Flavin reductase like" evidence="16">
    <location>
        <begin position="141"/>
        <end position="301"/>
    </location>
</feature>
<dbReference type="SMART" id="SM00903">
    <property type="entry name" value="Flavin_Reduct"/>
    <property type="match status" value="1"/>
</dbReference>
<dbReference type="GO" id="GO:0005524">
    <property type="term" value="F:ATP binding"/>
    <property type="evidence" value="ECO:0007669"/>
    <property type="project" value="UniProtKB-KW"/>
</dbReference>
<evidence type="ECO:0000256" key="7">
    <source>
        <dbReference type="ARBA" id="ARBA00022679"/>
    </source>
</evidence>
<keyword evidence="7" id="KW-0808">Transferase</keyword>
<keyword evidence="11" id="KW-0460">Magnesium</keyword>
<dbReference type="GO" id="GO:1990817">
    <property type="term" value="F:poly(A) RNA polymerase activity"/>
    <property type="evidence" value="ECO:0007669"/>
    <property type="project" value="UniProtKB-EC"/>
</dbReference>
<proteinExistence type="inferred from homology"/>
<dbReference type="InterPro" id="IPR011068">
    <property type="entry name" value="NuclTrfase_I-like_C"/>
</dbReference>
<dbReference type="GO" id="GO:0031123">
    <property type="term" value="P:RNA 3'-end processing"/>
    <property type="evidence" value="ECO:0007669"/>
    <property type="project" value="InterPro"/>
</dbReference>
<feature type="region of interest" description="Disordered" evidence="15">
    <location>
        <begin position="31"/>
        <end position="86"/>
    </location>
</feature>
<dbReference type="PANTHER" id="PTHR10682:SF10">
    <property type="entry name" value="POLYNUCLEOTIDE ADENYLYLTRANSFERASE"/>
    <property type="match status" value="1"/>
</dbReference>
<evidence type="ECO:0000259" key="16">
    <source>
        <dbReference type="SMART" id="SM00903"/>
    </source>
</evidence>
<protein>
    <recommendedName>
        <fullName evidence="5">polynucleotide adenylyltransferase</fullName>
        <ecNumber evidence="5">2.7.7.19</ecNumber>
    </recommendedName>
</protein>
<evidence type="ECO:0000256" key="4">
    <source>
        <dbReference type="ARBA" id="ARBA00010912"/>
    </source>
</evidence>
<dbReference type="GO" id="GO:0010181">
    <property type="term" value="F:FMN binding"/>
    <property type="evidence" value="ECO:0007669"/>
    <property type="project" value="InterPro"/>
</dbReference>
<evidence type="ECO:0000256" key="11">
    <source>
        <dbReference type="ARBA" id="ARBA00022842"/>
    </source>
</evidence>
<keyword evidence="9" id="KW-0547">Nucleotide-binding</keyword>